<keyword evidence="1" id="KW-0812">Transmembrane</keyword>
<accession>A0A7E4UXR3</accession>
<feature type="transmembrane region" description="Helical" evidence="1">
    <location>
        <begin position="200"/>
        <end position="219"/>
    </location>
</feature>
<name>A0A7E4UXR3_PANRE</name>
<evidence type="ECO:0000313" key="3">
    <source>
        <dbReference type="WBParaSite" id="Pan_g14073.t1"/>
    </source>
</evidence>
<evidence type="ECO:0000256" key="1">
    <source>
        <dbReference type="SAM" id="Phobius"/>
    </source>
</evidence>
<dbReference type="AlphaFoldDB" id="A0A7E4UXR3"/>
<reference evidence="2" key="1">
    <citation type="journal article" date="2013" name="Genetics">
        <title>The draft genome and transcriptome of Panagrellus redivivus are shaped by the harsh demands of a free-living lifestyle.</title>
        <authorList>
            <person name="Srinivasan J."/>
            <person name="Dillman A.R."/>
            <person name="Macchietto M.G."/>
            <person name="Heikkinen L."/>
            <person name="Lakso M."/>
            <person name="Fracchia K.M."/>
            <person name="Antoshechkin I."/>
            <person name="Mortazavi A."/>
            <person name="Wong G."/>
            <person name="Sternberg P.W."/>
        </authorList>
    </citation>
    <scope>NUCLEOTIDE SEQUENCE [LARGE SCALE GENOMIC DNA]</scope>
    <source>
        <strain evidence="2">MT8872</strain>
    </source>
</reference>
<evidence type="ECO:0000313" key="2">
    <source>
        <dbReference type="Proteomes" id="UP000492821"/>
    </source>
</evidence>
<protein>
    <submittedName>
        <fullName evidence="3">ZP domain-containing protein</fullName>
    </submittedName>
</protein>
<keyword evidence="2" id="KW-1185">Reference proteome</keyword>
<reference evidence="3" key="2">
    <citation type="submission" date="2020-10" db="UniProtKB">
        <authorList>
            <consortium name="WormBaseParasite"/>
        </authorList>
    </citation>
    <scope>IDENTIFICATION</scope>
</reference>
<dbReference type="Proteomes" id="UP000492821">
    <property type="component" value="Unassembled WGS sequence"/>
</dbReference>
<sequence length="220" mass="24816">MLPLTYLPILFTVYNETFSVVNSYCLNRYKINCYFADYNRFNVHFRNRRIPLDDGNAIYRQPQVYSQGSEDCMYGCYVMKYLRENGTQKGCIDGRIRLPMTSSFALGSKVLLFGVCHTHYCNTEKLLDDYGDRWYPLPSNITTVALTTSTASTSTTTEIATTTMAAPTTTEVTTSTRVRTTTTEKVLPTEVILHPNGGCGLNTIITFFTVVILLLIRLLG</sequence>
<dbReference type="WBParaSite" id="Pan_g14073.t1">
    <property type="protein sequence ID" value="Pan_g14073.t1"/>
    <property type="gene ID" value="Pan_g14073"/>
</dbReference>
<proteinExistence type="predicted"/>
<keyword evidence="1" id="KW-0472">Membrane</keyword>
<organism evidence="2 3">
    <name type="scientific">Panagrellus redivivus</name>
    <name type="common">Microworm</name>
    <dbReference type="NCBI Taxonomy" id="6233"/>
    <lineage>
        <taxon>Eukaryota</taxon>
        <taxon>Metazoa</taxon>
        <taxon>Ecdysozoa</taxon>
        <taxon>Nematoda</taxon>
        <taxon>Chromadorea</taxon>
        <taxon>Rhabditida</taxon>
        <taxon>Tylenchina</taxon>
        <taxon>Panagrolaimomorpha</taxon>
        <taxon>Panagrolaimoidea</taxon>
        <taxon>Panagrolaimidae</taxon>
        <taxon>Panagrellus</taxon>
    </lineage>
</organism>
<keyword evidence="1" id="KW-1133">Transmembrane helix</keyword>